<feature type="non-terminal residue" evidence="2">
    <location>
        <position position="71"/>
    </location>
</feature>
<reference evidence="2" key="1">
    <citation type="submission" date="2021-12" db="EMBL/GenBank/DDBJ databases">
        <authorList>
            <person name="Martin H S."/>
        </authorList>
    </citation>
    <scope>NUCLEOTIDE SEQUENCE</scope>
</reference>
<name>A0A8J9VWI9_9NEOP</name>
<dbReference type="Proteomes" id="UP000838878">
    <property type="component" value="Chromosome 7"/>
</dbReference>
<accession>A0A8J9VWI9</accession>
<evidence type="ECO:0000256" key="1">
    <source>
        <dbReference type="SAM" id="MobiDB-lite"/>
    </source>
</evidence>
<evidence type="ECO:0000313" key="3">
    <source>
        <dbReference type="Proteomes" id="UP000838878"/>
    </source>
</evidence>
<feature type="region of interest" description="Disordered" evidence="1">
    <location>
        <begin position="1"/>
        <end position="25"/>
    </location>
</feature>
<dbReference type="EMBL" id="OV170227">
    <property type="protein sequence ID" value="CAH0729070.1"/>
    <property type="molecule type" value="Genomic_DNA"/>
</dbReference>
<keyword evidence="3" id="KW-1185">Reference proteome</keyword>
<organism evidence="2 3">
    <name type="scientific">Brenthis ino</name>
    <name type="common">lesser marbled fritillary</name>
    <dbReference type="NCBI Taxonomy" id="405034"/>
    <lineage>
        <taxon>Eukaryota</taxon>
        <taxon>Metazoa</taxon>
        <taxon>Ecdysozoa</taxon>
        <taxon>Arthropoda</taxon>
        <taxon>Hexapoda</taxon>
        <taxon>Insecta</taxon>
        <taxon>Pterygota</taxon>
        <taxon>Neoptera</taxon>
        <taxon>Endopterygota</taxon>
        <taxon>Lepidoptera</taxon>
        <taxon>Glossata</taxon>
        <taxon>Ditrysia</taxon>
        <taxon>Papilionoidea</taxon>
        <taxon>Nymphalidae</taxon>
        <taxon>Heliconiinae</taxon>
        <taxon>Argynnini</taxon>
        <taxon>Brenthis</taxon>
    </lineage>
</organism>
<protein>
    <submittedName>
        <fullName evidence="2">Uncharacterized protein</fullName>
    </submittedName>
</protein>
<dbReference type="AlphaFoldDB" id="A0A8J9VWI9"/>
<evidence type="ECO:0000313" key="2">
    <source>
        <dbReference type="EMBL" id="CAH0729070.1"/>
    </source>
</evidence>
<sequence length="71" mass="7589">MNSQLDVAASPSALRRPSGAGRDNSCGKSLYKAVFCRCFPVVYLLPRAPISLYSADTSIEGRNSSHANPES</sequence>
<gene>
    <name evidence="2" type="ORF">BINO364_LOCUS14220</name>
</gene>
<proteinExistence type="predicted"/>